<proteinExistence type="inferred from homology"/>
<accession>A7HJH0</accession>
<sequence>MKSLKYNRLIKIFNSLNETISEITGLITNTQCVVCGDESNGHRLCERCLELTHAPPSTVTLIHRGLEIYYFGIYKELLRDFILSYKYQNHDSLHKEFAQMIARTIKFNHLDFDYITYVPATKSAKKKRGYDHMNLIAKRISKMLDIPFVQTMKAVRETDQLIAKNREEAVKGKFILLDNLPNFSTKSILIIDDVYTSGSTMREAIKTLEYLKPKEVIPIVIAMNRG</sequence>
<evidence type="ECO:0000256" key="1">
    <source>
        <dbReference type="ARBA" id="ARBA00008007"/>
    </source>
</evidence>
<dbReference type="SUPFAM" id="SSF53271">
    <property type="entry name" value="PRTase-like"/>
    <property type="match status" value="1"/>
</dbReference>
<name>A7HJH0_FERNB</name>
<dbReference type="EMBL" id="CP000771">
    <property type="protein sequence ID" value="ABS60053.1"/>
    <property type="molecule type" value="Genomic_DNA"/>
</dbReference>
<evidence type="ECO:0000313" key="3">
    <source>
        <dbReference type="EMBL" id="ABS60053.1"/>
    </source>
</evidence>
<dbReference type="InterPro" id="IPR000836">
    <property type="entry name" value="PRTase_dom"/>
</dbReference>
<dbReference type="HOGENOM" id="CLU_054549_1_1_0"/>
<evidence type="ECO:0000313" key="4">
    <source>
        <dbReference type="Proteomes" id="UP000002415"/>
    </source>
</evidence>
<comment type="similarity">
    <text evidence="1">Belongs to the ComF/GntX family.</text>
</comment>
<dbReference type="KEGG" id="fno:Fnod_0186"/>
<keyword evidence="4" id="KW-1185">Reference proteome</keyword>
<dbReference type="CDD" id="cd06223">
    <property type="entry name" value="PRTases_typeI"/>
    <property type="match status" value="1"/>
</dbReference>
<feature type="domain" description="Phosphoribosyltransferase" evidence="2">
    <location>
        <begin position="136"/>
        <end position="222"/>
    </location>
</feature>
<dbReference type="AlphaFoldDB" id="A7HJH0"/>
<reference evidence="3 4" key="1">
    <citation type="submission" date="2007-07" db="EMBL/GenBank/DDBJ databases">
        <title>Complete sequence of Fervidobacterium nodosum Rt17-B1.</title>
        <authorList>
            <consortium name="US DOE Joint Genome Institute"/>
            <person name="Copeland A."/>
            <person name="Lucas S."/>
            <person name="Lapidus A."/>
            <person name="Barry K."/>
            <person name="Glavina del Rio T."/>
            <person name="Dalin E."/>
            <person name="Tice H."/>
            <person name="Pitluck S."/>
            <person name="Saunders E."/>
            <person name="Brettin T."/>
            <person name="Bruce D."/>
            <person name="Detter J.C."/>
            <person name="Han C."/>
            <person name="Schmutz J."/>
            <person name="Larimer F."/>
            <person name="Land M."/>
            <person name="Hauser L."/>
            <person name="Kyrpides N."/>
            <person name="Mikhailova N."/>
            <person name="Nelson K."/>
            <person name="Gogarten J.P."/>
            <person name="Noll K."/>
            <person name="Richardson P."/>
        </authorList>
    </citation>
    <scope>NUCLEOTIDE SEQUENCE [LARGE SCALE GENOMIC DNA]</scope>
    <source>
        <strain evidence="4">ATCC 35602 / DSM 5306 / Rt17-B1</strain>
    </source>
</reference>
<dbReference type="InterPro" id="IPR051910">
    <property type="entry name" value="ComF/GntX_DNA_util-trans"/>
</dbReference>
<evidence type="ECO:0000259" key="2">
    <source>
        <dbReference type="Pfam" id="PF00156"/>
    </source>
</evidence>
<reference evidence="3 4" key="2">
    <citation type="journal article" date="2009" name="Proc. Natl. Acad. Sci. U.S.A.">
        <title>On the chimeric nature, thermophilic origin, and phylogenetic placement of the Thermotogales.</title>
        <authorList>
            <person name="Zhaxybayeva O."/>
            <person name="Swithers K.S."/>
            <person name="Lapierre P."/>
            <person name="Fournier G.P."/>
            <person name="Bickhart D.M."/>
            <person name="DeBoy R.T."/>
            <person name="Nelson K.E."/>
            <person name="Nesbo C.L."/>
            <person name="Doolittle W.F."/>
            <person name="Gogarten J.P."/>
            <person name="Noll K.M."/>
        </authorList>
    </citation>
    <scope>NUCLEOTIDE SEQUENCE [LARGE SCALE GENOMIC DNA]</scope>
    <source>
        <strain evidence="4">ATCC 35602 / DSM 5306 / Rt17-B1</strain>
    </source>
</reference>
<dbReference type="eggNOG" id="COG1040">
    <property type="taxonomic scope" value="Bacteria"/>
</dbReference>
<dbReference type="Gene3D" id="3.40.50.2020">
    <property type="match status" value="1"/>
</dbReference>
<dbReference type="RefSeq" id="WP_011993376.1">
    <property type="nucleotide sequence ID" value="NC_009718.1"/>
</dbReference>
<dbReference type="OrthoDB" id="9779910at2"/>
<gene>
    <name evidence="3" type="ordered locus">Fnod_0186</name>
</gene>
<dbReference type="Proteomes" id="UP000002415">
    <property type="component" value="Chromosome"/>
</dbReference>
<dbReference type="Pfam" id="PF00156">
    <property type="entry name" value="Pribosyltran"/>
    <property type="match status" value="1"/>
</dbReference>
<dbReference type="STRING" id="381764.Fnod_0186"/>
<dbReference type="InterPro" id="IPR029057">
    <property type="entry name" value="PRTase-like"/>
</dbReference>
<organism evidence="3 4">
    <name type="scientific">Fervidobacterium nodosum (strain ATCC 35602 / DSM 5306 / Rt17-B1)</name>
    <dbReference type="NCBI Taxonomy" id="381764"/>
    <lineage>
        <taxon>Bacteria</taxon>
        <taxon>Thermotogati</taxon>
        <taxon>Thermotogota</taxon>
        <taxon>Thermotogae</taxon>
        <taxon>Thermotogales</taxon>
        <taxon>Fervidobacteriaceae</taxon>
        <taxon>Fervidobacterium</taxon>
    </lineage>
</organism>
<dbReference type="PANTHER" id="PTHR47505:SF1">
    <property type="entry name" value="DNA UTILIZATION PROTEIN YHGH"/>
    <property type="match status" value="1"/>
</dbReference>
<protein>
    <submittedName>
        <fullName evidence="3">ComFC protein, putative</fullName>
    </submittedName>
</protein>
<dbReference type="PANTHER" id="PTHR47505">
    <property type="entry name" value="DNA UTILIZATION PROTEIN YHGH"/>
    <property type="match status" value="1"/>
</dbReference>